<evidence type="ECO:0000256" key="1">
    <source>
        <dbReference type="ARBA" id="ARBA00007749"/>
    </source>
</evidence>
<feature type="domain" description="Metallo-beta-lactamase" evidence="5">
    <location>
        <begin position="47"/>
        <end position="254"/>
    </location>
</feature>
<dbReference type="Pfam" id="PF00753">
    <property type="entry name" value="Lactamase_B"/>
    <property type="match status" value="1"/>
</dbReference>
<dbReference type="GO" id="GO:0016787">
    <property type="term" value="F:hydrolase activity"/>
    <property type="evidence" value="ECO:0007669"/>
    <property type="project" value="UniProtKB-KW"/>
</dbReference>
<keyword evidence="3" id="KW-0378">Hydrolase</keyword>
<evidence type="ECO:0000256" key="2">
    <source>
        <dbReference type="ARBA" id="ARBA00022723"/>
    </source>
</evidence>
<comment type="caution">
    <text evidence="6">The sequence shown here is derived from an EMBL/GenBank/DDBJ whole genome shotgun (WGS) entry which is preliminary data.</text>
</comment>
<evidence type="ECO:0000256" key="3">
    <source>
        <dbReference type="ARBA" id="ARBA00022801"/>
    </source>
</evidence>
<comment type="similarity">
    <text evidence="1">Belongs to the metallo-beta-lactamase superfamily.</text>
</comment>
<sequence>MIPEDIHFPPYQGHCVKVSAINGAKSHMPANMLVHPAPQGQKYMNLADFSFLIESRHCNQKILFDLAFMKDLGNRMPPALKALFAGDEHDMGGIDEFHNVPDTIQAQGIRLSVINAVIWSHAHIDHVGDLSVFPPNTDLVVGPGLKASCMPGYPTNPDAFVLDSAFQGRRVQEVDFASSTTAIGGFRAVDFFSDGSFWLLEAPGHTDHHLCALCRTTETSWCLLGGDACHNIAQLRPNRFRPLPDNIPASIPGRILPPERCGCAQTPHPVRFDKESSFYDLAPGMHDNIEEAEQTLEKLKAFDGRDDVMIVMTHDVTLLDVLEFFPQDINDWKARDWAAQGRWLFLKNTDRVATP</sequence>
<keyword evidence="4" id="KW-0862">Zinc</keyword>
<name>A0AA39V418_9LECA</name>
<proteinExistence type="inferred from homology"/>
<dbReference type="SUPFAM" id="SSF56281">
    <property type="entry name" value="Metallo-hydrolase/oxidoreductase"/>
    <property type="match status" value="1"/>
</dbReference>
<keyword evidence="7" id="KW-1185">Reference proteome</keyword>
<dbReference type="InterPro" id="IPR036866">
    <property type="entry name" value="RibonucZ/Hydroxyglut_hydro"/>
</dbReference>
<reference evidence="6" key="1">
    <citation type="submission" date="2023-03" db="EMBL/GenBank/DDBJ databases">
        <title>Complete genome of Cladonia borealis.</title>
        <authorList>
            <person name="Park H."/>
        </authorList>
    </citation>
    <scope>NUCLEOTIDE SEQUENCE</scope>
    <source>
        <strain evidence="6">ANT050790</strain>
    </source>
</reference>
<keyword evidence="2" id="KW-0479">Metal-binding</keyword>
<gene>
    <name evidence="6" type="ORF">JMJ35_007091</name>
</gene>
<dbReference type="Gene3D" id="3.60.15.10">
    <property type="entry name" value="Ribonuclease Z/Hydroxyacylglutathione hydrolase-like"/>
    <property type="match status" value="1"/>
</dbReference>
<dbReference type="InterPro" id="IPR001279">
    <property type="entry name" value="Metallo-B-lactamas"/>
</dbReference>
<dbReference type="InterPro" id="IPR051013">
    <property type="entry name" value="MBL_superfamily_lactonases"/>
</dbReference>
<evidence type="ECO:0000313" key="7">
    <source>
        <dbReference type="Proteomes" id="UP001166286"/>
    </source>
</evidence>
<organism evidence="6 7">
    <name type="scientific">Cladonia borealis</name>
    <dbReference type="NCBI Taxonomy" id="184061"/>
    <lineage>
        <taxon>Eukaryota</taxon>
        <taxon>Fungi</taxon>
        <taxon>Dikarya</taxon>
        <taxon>Ascomycota</taxon>
        <taxon>Pezizomycotina</taxon>
        <taxon>Lecanoromycetes</taxon>
        <taxon>OSLEUM clade</taxon>
        <taxon>Lecanoromycetidae</taxon>
        <taxon>Lecanorales</taxon>
        <taxon>Lecanorineae</taxon>
        <taxon>Cladoniaceae</taxon>
        <taxon>Cladonia</taxon>
    </lineage>
</organism>
<dbReference type="GO" id="GO:0046872">
    <property type="term" value="F:metal ion binding"/>
    <property type="evidence" value="ECO:0007669"/>
    <property type="project" value="UniProtKB-KW"/>
</dbReference>
<dbReference type="PANTHER" id="PTHR42978:SF5">
    <property type="entry name" value="METALLO-BETA-LACTAMASE DOMAIN-CONTAINING PROTEIN"/>
    <property type="match status" value="1"/>
</dbReference>
<evidence type="ECO:0000259" key="5">
    <source>
        <dbReference type="SMART" id="SM00849"/>
    </source>
</evidence>
<dbReference type="Proteomes" id="UP001166286">
    <property type="component" value="Unassembled WGS sequence"/>
</dbReference>
<dbReference type="CDD" id="cd07730">
    <property type="entry name" value="metallo-hydrolase-like_MBL-fold"/>
    <property type="match status" value="1"/>
</dbReference>
<dbReference type="PANTHER" id="PTHR42978">
    <property type="entry name" value="QUORUM-QUENCHING LACTONASE YTNP-RELATED-RELATED"/>
    <property type="match status" value="1"/>
</dbReference>
<dbReference type="EMBL" id="JAFEKC020000015">
    <property type="protein sequence ID" value="KAK0510659.1"/>
    <property type="molecule type" value="Genomic_DNA"/>
</dbReference>
<protein>
    <recommendedName>
        <fullName evidence="5">Metallo-beta-lactamase domain-containing protein</fullName>
    </recommendedName>
</protein>
<accession>A0AA39V418</accession>
<evidence type="ECO:0000256" key="4">
    <source>
        <dbReference type="ARBA" id="ARBA00022833"/>
    </source>
</evidence>
<dbReference type="SMART" id="SM00849">
    <property type="entry name" value="Lactamase_B"/>
    <property type="match status" value="1"/>
</dbReference>
<dbReference type="AlphaFoldDB" id="A0AA39V418"/>
<evidence type="ECO:0000313" key="6">
    <source>
        <dbReference type="EMBL" id="KAK0510659.1"/>
    </source>
</evidence>